<dbReference type="Pfam" id="PF13646">
    <property type="entry name" value="HEAT_2"/>
    <property type="match status" value="1"/>
</dbReference>
<dbReference type="InterPro" id="IPR011989">
    <property type="entry name" value="ARM-like"/>
</dbReference>
<dbReference type="SUPFAM" id="SSF48371">
    <property type="entry name" value="ARM repeat"/>
    <property type="match status" value="1"/>
</dbReference>
<evidence type="ECO:0000313" key="1">
    <source>
        <dbReference type="EMBL" id="GIJ63902.1"/>
    </source>
</evidence>
<dbReference type="AlphaFoldDB" id="A0A8J3ZGW2"/>
<dbReference type="Gene3D" id="3.40.50.300">
    <property type="entry name" value="P-loop containing nucleotide triphosphate hydrolases"/>
    <property type="match status" value="1"/>
</dbReference>
<dbReference type="InterPro" id="IPR016024">
    <property type="entry name" value="ARM-type_fold"/>
</dbReference>
<name>A0A8J3ZGW2_9ACTN</name>
<dbReference type="InterPro" id="IPR027417">
    <property type="entry name" value="P-loop_NTPase"/>
</dbReference>
<organism evidence="1 2">
    <name type="scientific">Virgisporangium aurantiacum</name>
    <dbReference type="NCBI Taxonomy" id="175570"/>
    <lineage>
        <taxon>Bacteria</taxon>
        <taxon>Bacillati</taxon>
        <taxon>Actinomycetota</taxon>
        <taxon>Actinomycetes</taxon>
        <taxon>Micromonosporales</taxon>
        <taxon>Micromonosporaceae</taxon>
        <taxon>Virgisporangium</taxon>
    </lineage>
</organism>
<reference evidence="1" key="1">
    <citation type="submission" date="2021-01" db="EMBL/GenBank/DDBJ databases">
        <title>Whole genome shotgun sequence of Virgisporangium aurantiacum NBRC 16421.</title>
        <authorList>
            <person name="Komaki H."/>
            <person name="Tamura T."/>
        </authorList>
    </citation>
    <scope>NUCLEOTIDE SEQUENCE</scope>
    <source>
        <strain evidence="1">NBRC 16421</strain>
    </source>
</reference>
<dbReference type="GO" id="GO:0016491">
    <property type="term" value="F:oxidoreductase activity"/>
    <property type="evidence" value="ECO:0007669"/>
    <property type="project" value="TreeGrafter"/>
</dbReference>
<dbReference type="PANTHER" id="PTHR12697:SF5">
    <property type="entry name" value="DEOXYHYPUSINE HYDROXYLASE"/>
    <property type="match status" value="1"/>
</dbReference>
<dbReference type="SUPFAM" id="SSF52540">
    <property type="entry name" value="P-loop containing nucleoside triphosphate hydrolases"/>
    <property type="match status" value="1"/>
</dbReference>
<keyword evidence="2" id="KW-1185">Reference proteome</keyword>
<evidence type="ECO:0000313" key="2">
    <source>
        <dbReference type="Proteomes" id="UP000612585"/>
    </source>
</evidence>
<dbReference type="Gene3D" id="1.25.10.10">
    <property type="entry name" value="Leucine-rich Repeat Variant"/>
    <property type="match status" value="3"/>
</dbReference>
<gene>
    <name evidence="1" type="ORF">Vau01_114180</name>
</gene>
<proteinExistence type="predicted"/>
<accession>A0A8J3ZGW2</accession>
<dbReference type="Proteomes" id="UP000612585">
    <property type="component" value="Unassembled WGS sequence"/>
</dbReference>
<dbReference type="PANTHER" id="PTHR12697">
    <property type="entry name" value="PBS LYASE HEAT-LIKE PROTEIN"/>
    <property type="match status" value="1"/>
</dbReference>
<comment type="caution">
    <text evidence="1">The sequence shown here is derived from an EMBL/GenBank/DDBJ whole genome shotgun (WGS) entry which is preliminary data.</text>
</comment>
<dbReference type="EMBL" id="BOPG01000104">
    <property type="protein sequence ID" value="GIJ63902.1"/>
    <property type="molecule type" value="Genomic_DNA"/>
</dbReference>
<sequence length="916" mass="102837">MVEAKLVALGITQSYGTAINHTENQAGPSRDRRAPILSEAELVEACRLQLDQAMKGVRDKYISNLYVDRPAIAAEFDAFIAQRERNTLLFLGEAGTGKTNLLCHLANNLADHAPVLFYRGAELRVERFAVHKAIAADLSALTGKILGPDVLREIGALASVETPLTVFIDAANEANDLPLFSEVLGQLVESAGRNSIRFCISCRSADWRFFKSNVNIMTNLYAPSTHLQLQEGLLVSRFSPAELSQAWPRYAEWFDIRGELTDEAGTICSHPVMLRLACESFRGRELPELRRARQVFDAYWQEKIEDSRRSNLSGRLFELVLSMRESKSDSLPEEQVAEILGEDEYSILLSEGVILYVKVEELSGIRVVGFTYETFLEYVTARAILLREKWSQLNITDILGSLQGLMTESASYRTLVGVIEFVLLRFEGQLDVLETLVQMLICRETPWRTLACTVISKLDSTDDRIVNLLRTLSTDSEYWVRWLAAFAISQLLRLHPESETLLEDWASDGSPATREAAANAIGHLGTTPRTISILHALADDGHWRVRRAVSYSLNRLFSDSKLTLGVLDRWVTDASWKVRDVILPSQLNLSVDPLKSISILEVLADDIDEQVRWSTAKYVVTVPAPEERVTAVLGRLAYSDSHWIRKRVVTSLSEIAWLGRSEVAILERMSADINPWIRWEVARAATHARFVIERDRVRILDRLLVDSDADVRAAAQYSADLLDGRVPNDLVVALEVISPDELTSLRETVARVRDLVWRPDNDSAVYRSWKVDHYINFVTAITLVFREKIFDQAAVRKFVLLLINDAEEGVRWATTQVLPGLPLSRSDVNELLCGACHDPVKWVRRSAIEIVSDLPGALSNSLTNELERLTDDPAPEVRAAVAQTIRLCRMESSVAGVRILERLRADKEVDVRLAAT</sequence>
<protein>
    <submittedName>
        <fullName evidence="1">Uncharacterized protein</fullName>
    </submittedName>
</protein>